<reference evidence="7 8" key="1">
    <citation type="submission" date="2020-06" db="EMBL/GenBank/DDBJ databases">
        <title>Genomic analysis of Salicibibacter sp. NKC21-4.</title>
        <authorList>
            <person name="Oh Y.J."/>
        </authorList>
    </citation>
    <scope>NUCLEOTIDE SEQUENCE [LARGE SCALE GENOMIC DNA]</scope>
    <source>
        <strain evidence="7 8">NKC21-4</strain>
    </source>
</reference>
<dbReference type="Proteomes" id="UP000595349">
    <property type="component" value="Chromosome"/>
</dbReference>
<dbReference type="SUPFAM" id="SSF52540">
    <property type="entry name" value="P-loop containing nucleoside triphosphate hydrolases"/>
    <property type="match status" value="1"/>
</dbReference>
<dbReference type="SMART" id="SM00382">
    <property type="entry name" value="AAA"/>
    <property type="match status" value="1"/>
</dbReference>
<proteinExistence type="predicted"/>
<dbReference type="InterPro" id="IPR009057">
    <property type="entry name" value="Homeodomain-like_sf"/>
</dbReference>
<dbReference type="InterPro" id="IPR025662">
    <property type="entry name" value="Sigma_54_int_dom_ATP-bd_1"/>
</dbReference>
<dbReference type="EMBL" id="CP054706">
    <property type="protein sequence ID" value="QQK81420.1"/>
    <property type="molecule type" value="Genomic_DNA"/>
</dbReference>
<evidence type="ECO:0000256" key="1">
    <source>
        <dbReference type="ARBA" id="ARBA00022741"/>
    </source>
</evidence>
<protein>
    <submittedName>
        <fullName evidence="7">Sigma-54-dependent Fis family transcriptional regulator</fullName>
    </submittedName>
</protein>
<dbReference type="Pfam" id="PF02954">
    <property type="entry name" value="HTH_8"/>
    <property type="match status" value="1"/>
</dbReference>
<accession>A0A7T6ZDA9</accession>
<dbReference type="Pfam" id="PF25601">
    <property type="entry name" value="AAA_lid_14"/>
    <property type="match status" value="1"/>
</dbReference>
<dbReference type="InterPro" id="IPR003018">
    <property type="entry name" value="GAF"/>
</dbReference>
<dbReference type="Gene3D" id="3.30.450.20">
    <property type="entry name" value="PAS domain"/>
    <property type="match status" value="1"/>
</dbReference>
<dbReference type="PROSITE" id="PS50045">
    <property type="entry name" value="SIGMA54_INTERACT_4"/>
    <property type="match status" value="1"/>
</dbReference>
<dbReference type="InterPro" id="IPR003593">
    <property type="entry name" value="AAA+_ATPase"/>
</dbReference>
<dbReference type="InterPro" id="IPR002078">
    <property type="entry name" value="Sigma_54_int"/>
</dbReference>
<dbReference type="CDD" id="cd00009">
    <property type="entry name" value="AAA"/>
    <property type="match status" value="1"/>
</dbReference>
<keyword evidence="8" id="KW-1185">Reference proteome</keyword>
<dbReference type="Gene3D" id="3.40.50.300">
    <property type="entry name" value="P-loop containing nucleotide triphosphate hydrolases"/>
    <property type="match status" value="1"/>
</dbReference>
<dbReference type="PANTHER" id="PTHR32071">
    <property type="entry name" value="TRANSCRIPTIONAL REGULATORY PROTEIN"/>
    <property type="match status" value="1"/>
</dbReference>
<organism evidence="7 8">
    <name type="scientific">Salicibibacter cibi</name>
    <dbReference type="NCBI Taxonomy" id="2743001"/>
    <lineage>
        <taxon>Bacteria</taxon>
        <taxon>Bacillati</taxon>
        <taxon>Bacillota</taxon>
        <taxon>Bacilli</taxon>
        <taxon>Bacillales</taxon>
        <taxon>Bacillaceae</taxon>
        <taxon>Salicibibacter</taxon>
    </lineage>
</organism>
<dbReference type="InterPro" id="IPR025944">
    <property type="entry name" value="Sigma_54_int_dom_CS"/>
</dbReference>
<keyword evidence="1" id="KW-0547">Nucleotide-binding</keyword>
<gene>
    <name evidence="7" type="ORF">HUG20_16895</name>
</gene>
<dbReference type="Gene3D" id="3.30.450.40">
    <property type="match status" value="1"/>
</dbReference>
<dbReference type="Gene3D" id="1.10.8.60">
    <property type="match status" value="1"/>
</dbReference>
<dbReference type="FunFam" id="3.40.50.300:FF:000006">
    <property type="entry name" value="DNA-binding transcriptional regulator NtrC"/>
    <property type="match status" value="1"/>
</dbReference>
<name>A0A7T6ZDA9_9BACI</name>
<dbReference type="GO" id="GO:0006355">
    <property type="term" value="P:regulation of DNA-templated transcription"/>
    <property type="evidence" value="ECO:0007669"/>
    <property type="project" value="InterPro"/>
</dbReference>
<dbReference type="SUPFAM" id="SSF46689">
    <property type="entry name" value="Homeodomain-like"/>
    <property type="match status" value="1"/>
</dbReference>
<evidence type="ECO:0000313" key="7">
    <source>
        <dbReference type="EMBL" id="QQK81420.1"/>
    </source>
</evidence>
<dbReference type="GO" id="GO:0005524">
    <property type="term" value="F:ATP binding"/>
    <property type="evidence" value="ECO:0007669"/>
    <property type="project" value="UniProtKB-KW"/>
</dbReference>
<feature type="domain" description="Sigma-54 factor interaction" evidence="6">
    <location>
        <begin position="316"/>
        <end position="536"/>
    </location>
</feature>
<dbReference type="PROSITE" id="PS00675">
    <property type="entry name" value="SIGMA54_INTERACT_1"/>
    <property type="match status" value="1"/>
</dbReference>
<dbReference type="PRINTS" id="PR01590">
    <property type="entry name" value="HTHFIS"/>
</dbReference>
<evidence type="ECO:0000259" key="6">
    <source>
        <dbReference type="PROSITE" id="PS50045"/>
    </source>
</evidence>
<evidence type="ECO:0000256" key="4">
    <source>
        <dbReference type="ARBA" id="ARBA00023125"/>
    </source>
</evidence>
<evidence type="ECO:0000256" key="5">
    <source>
        <dbReference type="ARBA" id="ARBA00023163"/>
    </source>
</evidence>
<dbReference type="Pfam" id="PF00158">
    <property type="entry name" value="Sigma54_activat"/>
    <property type="match status" value="1"/>
</dbReference>
<dbReference type="InterPro" id="IPR058031">
    <property type="entry name" value="AAA_lid_NorR"/>
</dbReference>
<dbReference type="PANTHER" id="PTHR32071:SF57">
    <property type="entry name" value="C4-DICARBOXYLATE TRANSPORT TRANSCRIPTIONAL REGULATORY PROTEIN DCTD"/>
    <property type="match status" value="1"/>
</dbReference>
<dbReference type="PROSITE" id="PS00688">
    <property type="entry name" value="SIGMA54_INTERACT_3"/>
    <property type="match status" value="1"/>
</dbReference>
<dbReference type="KEGG" id="scib:HUG20_16895"/>
<dbReference type="InterPro" id="IPR002197">
    <property type="entry name" value="HTH_Fis"/>
</dbReference>
<keyword evidence="2" id="KW-0067">ATP-binding</keyword>
<dbReference type="Gene3D" id="1.10.10.60">
    <property type="entry name" value="Homeodomain-like"/>
    <property type="match status" value="1"/>
</dbReference>
<dbReference type="Pfam" id="PF01590">
    <property type="entry name" value="GAF"/>
    <property type="match status" value="1"/>
</dbReference>
<keyword evidence="4" id="KW-0238">DNA-binding</keyword>
<dbReference type="InterPro" id="IPR029016">
    <property type="entry name" value="GAF-like_dom_sf"/>
</dbReference>
<evidence type="ECO:0000313" key="8">
    <source>
        <dbReference type="Proteomes" id="UP000595349"/>
    </source>
</evidence>
<evidence type="ECO:0000256" key="3">
    <source>
        <dbReference type="ARBA" id="ARBA00023015"/>
    </source>
</evidence>
<dbReference type="InterPro" id="IPR027417">
    <property type="entry name" value="P-loop_NTPase"/>
</dbReference>
<dbReference type="InterPro" id="IPR025943">
    <property type="entry name" value="Sigma_54_int_dom_ATP-bd_2"/>
</dbReference>
<keyword evidence="3" id="KW-0805">Transcription regulation</keyword>
<dbReference type="AlphaFoldDB" id="A0A7T6ZDA9"/>
<evidence type="ECO:0000256" key="2">
    <source>
        <dbReference type="ARBA" id="ARBA00022840"/>
    </source>
</evidence>
<dbReference type="GO" id="GO:0043565">
    <property type="term" value="F:sequence-specific DNA binding"/>
    <property type="evidence" value="ECO:0007669"/>
    <property type="project" value="InterPro"/>
</dbReference>
<keyword evidence="5" id="KW-0804">Transcription</keyword>
<dbReference type="PROSITE" id="PS00676">
    <property type="entry name" value="SIGMA54_INTERACT_2"/>
    <property type="match status" value="1"/>
</dbReference>
<sequence length="618" mass="70101">MGSIYDKDRQLEISWERSQSYGVDPSYVDNDLLTGGELKDRKERLQELFQACSPILEQLYSQLKHSLFTIIVADPDGYIVFNRGDSPFLQRAKKVWLDAGANWSENVKGTNAIGTAIYENRSVSVVGMQHFTQENHFLTCYSSPLYSPAGELLGILDVSGDARRHHPHTFGMVVAAAQACQSQLLFHGAKKELTLAIQETETVSQKLNQPLISIDQNAIIQQLNQKAAQILKQPINECIGKSLSHWFDHHSIDHLLTTQDSKSNIRMKANSNIWMTEAIKDDRQKLFRSILSLPTKSHNPTENDPAQTTWECDKAQRVLQFARHTSKTDTTMLIQGETGTGKDVIAQDIHHTSEREGDFIPVNCAAIPESLIESELFGFQKGTFTGANQKGNIGKIKAAHKGTLFLDEIGEMPLSMQTVLLRLLDNKHITPLGSHHPEPVDVRILAATNRDLTNDINENRFRKDLYYRLSALTIKLPPLRNRTDVLTLANHFLEKMSLELNVKQFYVDDPTRKQIMDHQWPGNIRELQHTLRQAVYQAYFMRESTHIKKEDLQLNEQQSQDDANGTEHERIAAVINETNGNLSRAAKLLGIGRTTLYRKISLYPQLHQRISQMRRGSL</sequence>
<dbReference type="RefSeq" id="WP_200085847.1">
    <property type="nucleotide sequence ID" value="NZ_CP054706.1"/>
</dbReference>